<name>A0A364LJT3_9GAMM</name>
<sequence length="567" mass="64647">MNTNAYCDAPMPRKHIDPQKFTLKSNALNKTTVRAEKTAKPGSQWYYKHPNNVQARENTLPNQHAYELEAIASDLFRFILGLSRAAKTRVVKSESVMAVASQHNPAGYKTASQKEFEDNIMNDPGMVWALSVLNEGDLNPANFGVNDNNETAHIDFDLSLERLKARMYGATIGSIHDSMDTKPSDLLNALLPLIERNEKDLQSEPAKIETRKKLFPILLKSLLLTPDVLDTVSARHTELPLLREGLKVFMSEQLDPVDKLLGSKALAEYLINTDFQQLEPELRQFFKFEFKLNASEADRLLTAIEDRFISVKLLSLDKNPTLLKRYVETPRSEEAQEKLLKNMRLLAATHSLENIPAALHRLGKDHYALSDFNDTKTLESYLPKIRQGEASQCKRVLGELYRETQAPDFTGDSHQSVLIKKNLLGHQLESNDFRAIKATSYTIDTFADDPDLLKKYLTQYHQNDYEQYSVILKQLYEQAQQSNIPKDSSQYRMLSKLQQLDDYKQQRKGQAEYKHYHGYFFGYSKTEKLAAVKGGEEQLLGITAVLDKKQEKALNQGELKSRWNGPS</sequence>
<accession>A0A364LJT3</accession>
<protein>
    <submittedName>
        <fullName evidence="1">Uncharacterized protein</fullName>
    </submittedName>
</protein>
<evidence type="ECO:0000313" key="1">
    <source>
        <dbReference type="EMBL" id="RAP36787.1"/>
    </source>
</evidence>
<dbReference type="Proteomes" id="UP000249458">
    <property type="component" value="Unassembled WGS sequence"/>
</dbReference>
<dbReference type="AlphaFoldDB" id="A0A364LJT3"/>
<evidence type="ECO:0000313" key="2">
    <source>
        <dbReference type="Proteomes" id="UP000249458"/>
    </source>
</evidence>
<comment type="caution">
    <text evidence="1">The sequence shown here is derived from an EMBL/GenBank/DDBJ whole genome shotgun (WGS) entry which is preliminary data.</text>
</comment>
<reference evidence="1 2" key="1">
    <citation type="submission" date="2017-02" db="EMBL/GenBank/DDBJ databases">
        <title>Legionella quilivanii strain from human: case report and whole genome sequencing analysis.</title>
        <authorList>
            <person name="Lalancette C."/>
            <person name="Leduc J.-M."/>
            <person name="Levesque S."/>
            <person name="Fournier E."/>
            <person name="Saoud J."/>
            <person name="Faucher S.P."/>
            <person name="Bernard K."/>
            <person name="Martineau C."/>
            <person name="Longtin J."/>
        </authorList>
    </citation>
    <scope>NUCLEOTIDE SEQUENCE [LARGE SCALE GENOMIC DNA]</scope>
    <source>
        <strain evidence="1 2">ID143958</strain>
    </source>
</reference>
<dbReference type="EMBL" id="MVJN01000005">
    <property type="protein sequence ID" value="RAP36787.1"/>
    <property type="molecule type" value="Genomic_DNA"/>
</dbReference>
<organism evidence="1 2">
    <name type="scientific">Legionella quinlivanii</name>
    <dbReference type="NCBI Taxonomy" id="45073"/>
    <lineage>
        <taxon>Bacteria</taxon>
        <taxon>Pseudomonadati</taxon>
        <taxon>Pseudomonadota</taxon>
        <taxon>Gammaproteobacteria</taxon>
        <taxon>Legionellales</taxon>
        <taxon>Legionellaceae</taxon>
        <taxon>Legionella</taxon>
    </lineage>
</organism>
<gene>
    <name evidence="1" type="ORF">B1207_08290</name>
</gene>
<proteinExistence type="predicted"/>